<accession>A0A6L7IT59</accession>
<dbReference type="GO" id="GO:0003677">
    <property type="term" value="F:DNA binding"/>
    <property type="evidence" value="ECO:0007669"/>
    <property type="project" value="UniProtKB-KW"/>
</dbReference>
<sequence>MKLQLNPVFETFCLLGYPNWGDTTKKEIVKKLDALGVNGAAVYAANFPLVERYYDAFASRAVQTEGSALFEDMSTELGLLLIINLLLHPQWLDDFDAVSDEEATAAISEGITDLLESDGGPIEALEASELSDQAKWQMTALLQQPRKKLALVIDAINANLATYEHAYARLASEIEPLLEQLEDQLEKDELSSNMSRIVALNPQAPVIPSLANPLIILVLGDYNFVGLLLNRMMGGRSEGLTETEAALVAKALSDPSKVKILGELKQGKLYSLEIAQKLELTPATTSHHMNMLLSAGLVEVSKEGAKAYYSVCRDTVERYRAWLHDRFL</sequence>
<protein>
    <submittedName>
        <fullName evidence="4">Winged helix-turn-helix transcriptional regulator</fullName>
    </submittedName>
</protein>
<dbReference type="EMBL" id="CP063310">
    <property type="protein sequence ID" value="QOS66741.1"/>
    <property type="molecule type" value="Genomic_DNA"/>
</dbReference>
<dbReference type="AlphaFoldDB" id="A0A6L7IT59"/>
<evidence type="ECO:0000313" key="5">
    <source>
        <dbReference type="Proteomes" id="UP000478463"/>
    </source>
</evidence>
<dbReference type="InterPro" id="IPR036388">
    <property type="entry name" value="WH-like_DNA-bd_sf"/>
</dbReference>
<dbReference type="PROSITE" id="PS50987">
    <property type="entry name" value="HTH_ARSR_2"/>
    <property type="match status" value="1"/>
</dbReference>
<dbReference type="InterPro" id="IPR001845">
    <property type="entry name" value="HTH_ArsR_DNA-bd_dom"/>
</dbReference>
<dbReference type="Gene3D" id="1.10.10.10">
    <property type="entry name" value="Winged helix-like DNA-binding domain superfamily/Winged helix DNA-binding domain"/>
    <property type="match status" value="1"/>
</dbReference>
<dbReference type="InterPro" id="IPR051081">
    <property type="entry name" value="HTH_MetalResp_TranReg"/>
</dbReference>
<proteinExistence type="predicted"/>
<keyword evidence="3" id="KW-0804">Transcription</keyword>
<dbReference type="Pfam" id="PF01022">
    <property type="entry name" value="HTH_5"/>
    <property type="match status" value="1"/>
</dbReference>
<dbReference type="InterPro" id="IPR011991">
    <property type="entry name" value="ArsR-like_HTH"/>
</dbReference>
<dbReference type="PANTHER" id="PTHR33154">
    <property type="entry name" value="TRANSCRIPTIONAL REGULATOR, ARSR FAMILY"/>
    <property type="match status" value="1"/>
</dbReference>
<dbReference type="NCBIfam" id="NF033788">
    <property type="entry name" value="HTH_metalloreg"/>
    <property type="match status" value="1"/>
</dbReference>
<dbReference type="GO" id="GO:0003700">
    <property type="term" value="F:DNA-binding transcription factor activity"/>
    <property type="evidence" value="ECO:0007669"/>
    <property type="project" value="InterPro"/>
</dbReference>
<dbReference type="RefSeq" id="WP_160942477.1">
    <property type="nucleotide sequence ID" value="NZ_CP063310.1"/>
</dbReference>
<name>A0A6L7IT59_9ACTN</name>
<dbReference type="KEGG" id="egd:GS424_009190"/>
<evidence type="ECO:0000256" key="1">
    <source>
        <dbReference type="ARBA" id="ARBA00023015"/>
    </source>
</evidence>
<evidence type="ECO:0000313" key="4">
    <source>
        <dbReference type="EMBL" id="QOS66741.1"/>
    </source>
</evidence>
<dbReference type="Proteomes" id="UP000478463">
    <property type="component" value="Chromosome"/>
</dbReference>
<gene>
    <name evidence="4" type="ORF">GS424_009190</name>
</gene>
<dbReference type="PANTHER" id="PTHR33154:SF18">
    <property type="entry name" value="ARSENICAL RESISTANCE OPERON REPRESSOR"/>
    <property type="match status" value="1"/>
</dbReference>
<reference evidence="4 5" key="1">
    <citation type="submission" date="2020-10" db="EMBL/GenBank/DDBJ databases">
        <title>Eggerthella sp. nov., isolated from human feces.</title>
        <authorList>
            <person name="Yajun G."/>
        </authorList>
    </citation>
    <scope>NUCLEOTIDE SEQUENCE [LARGE SCALE GENOMIC DNA]</scope>
    <source>
        <strain evidence="4 5">HF-1101</strain>
    </source>
</reference>
<dbReference type="PRINTS" id="PR00778">
    <property type="entry name" value="HTHARSR"/>
</dbReference>
<organism evidence="4 5">
    <name type="scientific">Eggerthella guodeyinii</name>
    <dbReference type="NCBI Taxonomy" id="2690837"/>
    <lineage>
        <taxon>Bacteria</taxon>
        <taxon>Bacillati</taxon>
        <taxon>Actinomycetota</taxon>
        <taxon>Coriobacteriia</taxon>
        <taxon>Eggerthellales</taxon>
        <taxon>Eggerthellaceae</taxon>
        <taxon>Eggerthella</taxon>
    </lineage>
</organism>
<evidence type="ECO:0000256" key="3">
    <source>
        <dbReference type="ARBA" id="ARBA00023163"/>
    </source>
</evidence>
<dbReference type="SMART" id="SM00418">
    <property type="entry name" value="HTH_ARSR"/>
    <property type="match status" value="1"/>
</dbReference>
<keyword evidence="2" id="KW-0238">DNA-binding</keyword>
<dbReference type="SUPFAM" id="SSF46785">
    <property type="entry name" value="Winged helix' DNA-binding domain"/>
    <property type="match status" value="1"/>
</dbReference>
<keyword evidence="1" id="KW-0805">Transcription regulation</keyword>
<dbReference type="CDD" id="cd00090">
    <property type="entry name" value="HTH_ARSR"/>
    <property type="match status" value="1"/>
</dbReference>
<dbReference type="InterPro" id="IPR036390">
    <property type="entry name" value="WH_DNA-bd_sf"/>
</dbReference>
<evidence type="ECO:0000256" key="2">
    <source>
        <dbReference type="ARBA" id="ARBA00023125"/>
    </source>
</evidence>